<sequence>HNKATVMKAQAVVLTSNAAWIMQGGTYALQSGASSLIALASVALSSSTFMMVDVTVTVADVAAVFVVGTITLQGASTFAVANSQFFGLSQPAIAINKLLAVPDKSSDLSTFQLDGLQLSSHPTSPSATFALLIINNTNLTAPAVVVLQSVSIASRRTMALSFDNISFLNDYNVLLLDNVTATTTSASTAVSLNIIALSGASSQVQLRRVNISLLDAMESSQALNMASAVMSGSGSTIALLQSTFHVMGAPGGEVVDYMTAIRFGVAALSATASLVIAQCSLQVSLAGTVGLPSLSTTSRPTSVLGSGIRAEVMSQGMSAIVNITRNNFSGNAVQSPWDPVTFYQAAPGPTSSFFYSCNAWKDYVNAYQWFPAGSTAQQGGNLECIDPVPSVTSSVSTSQALDATSSRTLMQSSTQKLFMTHSSTQPCQPTLSLTPNSTTTTTLQSGVRVVLGVGDEGDSFAPAWCAALRDAATRSSAAALFVSANATVSI</sequence>
<accession>A0A0S4IRZ1</accession>
<dbReference type="EMBL" id="CYKH01000190">
    <property type="protein sequence ID" value="CUE77472.1"/>
    <property type="molecule type" value="Genomic_DNA"/>
</dbReference>
<evidence type="ECO:0000313" key="2">
    <source>
        <dbReference type="Proteomes" id="UP000051952"/>
    </source>
</evidence>
<gene>
    <name evidence="1" type="ORF">BSAL_56280</name>
</gene>
<dbReference type="VEuPathDB" id="TriTrypDB:BSAL_56280"/>
<evidence type="ECO:0000313" key="1">
    <source>
        <dbReference type="EMBL" id="CUE77472.1"/>
    </source>
</evidence>
<name>A0A0S4IRZ1_BODSA</name>
<feature type="non-terminal residue" evidence="1">
    <location>
        <position position="1"/>
    </location>
</feature>
<protein>
    <submittedName>
        <fullName evidence="1">Uncharacterized protein</fullName>
    </submittedName>
</protein>
<feature type="non-terminal residue" evidence="1">
    <location>
        <position position="490"/>
    </location>
</feature>
<dbReference type="Proteomes" id="UP000051952">
    <property type="component" value="Unassembled WGS sequence"/>
</dbReference>
<keyword evidence="2" id="KW-1185">Reference proteome</keyword>
<dbReference type="AlphaFoldDB" id="A0A0S4IRZ1"/>
<reference evidence="2" key="1">
    <citation type="submission" date="2015-09" db="EMBL/GenBank/DDBJ databases">
        <authorList>
            <consortium name="Pathogen Informatics"/>
        </authorList>
    </citation>
    <scope>NUCLEOTIDE SEQUENCE [LARGE SCALE GENOMIC DNA]</scope>
    <source>
        <strain evidence="2">Lake Konstanz</strain>
    </source>
</reference>
<proteinExistence type="predicted"/>
<organism evidence="1 2">
    <name type="scientific">Bodo saltans</name>
    <name type="common">Flagellated protozoan</name>
    <dbReference type="NCBI Taxonomy" id="75058"/>
    <lineage>
        <taxon>Eukaryota</taxon>
        <taxon>Discoba</taxon>
        <taxon>Euglenozoa</taxon>
        <taxon>Kinetoplastea</taxon>
        <taxon>Metakinetoplastina</taxon>
        <taxon>Eubodonida</taxon>
        <taxon>Bodonidae</taxon>
        <taxon>Bodo</taxon>
    </lineage>
</organism>